<evidence type="ECO:0000256" key="1">
    <source>
        <dbReference type="PROSITE-ProRule" id="PRU00339"/>
    </source>
</evidence>
<name>S7Z9R1_PENO1</name>
<dbReference type="OrthoDB" id="414774at2759"/>
<dbReference type="SMART" id="SM00028">
    <property type="entry name" value="TPR"/>
    <property type="match status" value="2"/>
</dbReference>
<dbReference type="PROSITE" id="PS50005">
    <property type="entry name" value="TPR"/>
    <property type="match status" value="1"/>
</dbReference>
<keyword evidence="1" id="KW-0802">TPR repeat</keyword>
<proteinExistence type="predicted"/>
<dbReference type="PANTHER" id="PTHR45588:SF1">
    <property type="entry name" value="WW DOMAIN-CONTAINING PROTEIN"/>
    <property type="match status" value="1"/>
</dbReference>
<sequence length="565" mass="63592">MPVRQSPATEYFDLGIYQRDVSTDSSDAQVWFNRGLIWAYAFNHLESAFCFEQAILFDPKCAMAYWGLAFALGPNYNKPWELFDGQDLSVSTTRAHVAMLEAQNQKDRASPVEKALIDALMQRYPQRQPCGDCATWNAQYAAAMTSVYQKFPEDLDVVALYVDSLMNLTPWQLWDLSTGLPSPQARTSEAKVALERILTQERALQHPGLLHLYIHLMEMSPTPELAIPTADYLRGLVPDAGHLEHMPSHLDILCGDYRRAIISNTSAIRADEKFLARRETGHFYNLYRCHDYHFRMYASMLSGQSKIAIDTANLLAESVSDDLLRVKSPPMGDWLEGFIGARVHALIRFGRWDSILALALPTDADLYCVTIAMIHYGRGIAYAATGCLKEAKREEVLFAAAHSRIPSSRTIFNNLCVDILGVAALMLRGEIAYRQGMYDEAFALLRRAVETDDNLPYDEPWGWMQPSRHALGALLLEQNRVQEAMDVYAADLGLDDSLPRALTHPNNIWSLHGYHECLVKMKKHAEAQAIQPHLRSAMAFADVSINSSCFCRLETDTSACIEQSL</sequence>
<dbReference type="Gene3D" id="1.25.40.10">
    <property type="entry name" value="Tetratricopeptide repeat domain"/>
    <property type="match status" value="2"/>
</dbReference>
<dbReference type="eggNOG" id="ENOG502QU74">
    <property type="taxonomic scope" value="Eukaryota"/>
</dbReference>
<feature type="repeat" description="TPR" evidence="1">
    <location>
        <begin position="422"/>
        <end position="455"/>
    </location>
</feature>
<keyword evidence="3" id="KW-1185">Reference proteome</keyword>
<dbReference type="STRING" id="933388.S7Z9R1"/>
<evidence type="ECO:0000313" key="3">
    <source>
        <dbReference type="Proteomes" id="UP000019376"/>
    </source>
</evidence>
<dbReference type="EMBL" id="KB644408">
    <property type="protein sequence ID" value="EPS25401.1"/>
    <property type="molecule type" value="Genomic_DNA"/>
</dbReference>
<dbReference type="InterPro" id="IPR011990">
    <property type="entry name" value="TPR-like_helical_dom_sf"/>
</dbReference>
<dbReference type="PANTHER" id="PTHR45588">
    <property type="entry name" value="TPR DOMAIN-CONTAINING PROTEIN"/>
    <property type="match status" value="1"/>
</dbReference>
<dbReference type="InterPro" id="IPR019734">
    <property type="entry name" value="TPR_rpt"/>
</dbReference>
<dbReference type="Proteomes" id="UP000019376">
    <property type="component" value="Unassembled WGS sequence"/>
</dbReference>
<protein>
    <submittedName>
        <fullName evidence="2">Uncharacterized protein</fullName>
    </submittedName>
</protein>
<dbReference type="HOGENOM" id="CLU_011527_0_1_1"/>
<reference evidence="2 3" key="1">
    <citation type="journal article" date="2013" name="PLoS ONE">
        <title>Genomic and secretomic analyses reveal unique features of the lignocellulolytic enzyme system of Penicillium decumbens.</title>
        <authorList>
            <person name="Liu G."/>
            <person name="Zhang L."/>
            <person name="Wei X."/>
            <person name="Zou G."/>
            <person name="Qin Y."/>
            <person name="Ma L."/>
            <person name="Li J."/>
            <person name="Zheng H."/>
            <person name="Wang S."/>
            <person name="Wang C."/>
            <person name="Xun L."/>
            <person name="Zhao G.-P."/>
            <person name="Zhou Z."/>
            <person name="Qu Y."/>
        </authorList>
    </citation>
    <scope>NUCLEOTIDE SEQUENCE [LARGE SCALE GENOMIC DNA]</scope>
    <source>
        <strain evidence="3">114-2 / CGMCC 5302</strain>
    </source>
</reference>
<dbReference type="SUPFAM" id="SSF48452">
    <property type="entry name" value="TPR-like"/>
    <property type="match status" value="2"/>
</dbReference>
<dbReference type="PhylomeDB" id="S7Z9R1"/>
<dbReference type="AlphaFoldDB" id="S7Z9R1"/>
<evidence type="ECO:0000313" key="2">
    <source>
        <dbReference type="EMBL" id="EPS25401.1"/>
    </source>
</evidence>
<accession>S7Z9R1</accession>
<gene>
    <name evidence="2" type="ORF">PDE_00334</name>
</gene>
<organism evidence="2 3">
    <name type="scientific">Penicillium oxalicum (strain 114-2 / CGMCC 5302)</name>
    <name type="common">Penicillium decumbens</name>
    <dbReference type="NCBI Taxonomy" id="933388"/>
    <lineage>
        <taxon>Eukaryota</taxon>
        <taxon>Fungi</taxon>
        <taxon>Dikarya</taxon>
        <taxon>Ascomycota</taxon>
        <taxon>Pezizomycotina</taxon>
        <taxon>Eurotiomycetes</taxon>
        <taxon>Eurotiomycetidae</taxon>
        <taxon>Eurotiales</taxon>
        <taxon>Aspergillaceae</taxon>
        <taxon>Penicillium</taxon>
    </lineage>
</organism>